<dbReference type="PIRSF" id="PIRSF000390">
    <property type="entry name" value="PLP_StrS"/>
    <property type="match status" value="1"/>
</dbReference>
<dbReference type="GeneID" id="97194545"/>
<dbReference type="Gene3D" id="3.90.1150.10">
    <property type="entry name" value="Aspartate Aminotransferase, domain 1"/>
    <property type="match status" value="1"/>
</dbReference>
<dbReference type="GO" id="GO:0030170">
    <property type="term" value="F:pyridoxal phosphate binding"/>
    <property type="evidence" value="ECO:0007669"/>
    <property type="project" value="TreeGrafter"/>
</dbReference>
<evidence type="ECO:0000256" key="2">
    <source>
        <dbReference type="PIRSR" id="PIRSR000390-2"/>
    </source>
</evidence>
<keyword evidence="4" id="KW-0032">Aminotransferase</keyword>
<evidence type="ECO:0000256" key="1">
    <source>
        <dbReference type="PIRSR" id="PIRSR000390-1"/>
    </source>
</evidence>
<keyword evidence="4" id="KW-0808">Transferase</keyword>
<evidence type="ECO:0000256" key="3">
    <source>
        <dbReference type="RuleBase" id="RU004508"/>
    </source>
</evidence>
<dbReference type="InterPro" id="IPR000653">
    <property type="entry name" value="DegT/StrS_aminotransferase"/>
</dbReference>
<comment type="similarity">
    <text evidence="3">Belongs to the DegT/DnrJ/EryC1 family.</text>
</comment>
<dbReference type="SUPFAM" id="SSF53383">
    <property type="entry name" value="PLP-dependent transferases"/>
    <property type="match status" value="1"/>
</dbReference>
<comment type="caution">
    <text evidence="4">The sequence shown here is derived from an EMBL/GenBank/DDBJ whole genome shotgun (WGS) entry which is preliminary data.</text>
</comment>
<accession>A0A3E3JYH8</accession>
<evidence type="ECO:0000313" key="4">
    <source>
        <dbReference type="EMBL" id="RGE84639.1"/>
    </source>
</evidence>
<dbReference type="GO" id="GO:0000271">
    <property type="term" value="P:polysaccharide biosynthetic process"/>
    <property type="evidence" value="ECO:0007669"/>
    <property type="project" value="TreeGrafter"/>
</dbReference>
<gene>
    <name evidence="4" type="ORF">DW016_14960</name>
</gene>
<proteinExistence type="inferred from homology"/>
<keyword evidence="2 3" id="KW-0663">Pyridoxal phosphate</keyword>
<sequence>MKKMNRGWPFSDENEMQEIKAVLESHTWWRGTGNKVKEFERCFANYHNVNYALGVSNGTHALEIALEVLGVMPGDEVIVPAFTFVATATAVLRRGAIPVFCDVDADTYCLMPESFNEKITNKTKAVIPVHMAGHLCDMEKISKVAMENNIRIIEDAAHAQGGEWNGKKVGFYSDIATFSFQNRKVMTCGEGGALITNSKELYDRAYLLHSVGRPPGDIIYEHLILGSNYRMSEFHAAILLCQLKRLANFTNLREKNAKKLNQYLEGIDGIVPQKFDEKCTRNTHYMYMFYYDKKYFGGMDKSEFIKEMNDLGIECHVPYPLVFNTTFFKKDTIFQNIYEYNNLIDKNFPNAAKISKEVVWIPHYELLCDDSRLKEITETILKIQSCNY</sequence>
<dbReference type="Proteomes" id="UP000261080">
    <property type="component" value="Unassembled WGS sequence"/>
</dbReference>
<feature type="modified residue" description="N6-(pyridoxal phosphate)lysine" evidence="2">
    <location>
        <position position="184"/>
    </location>
</feature>
<dbReference type="Gene3D" id="3.40.640.10">
    <property type="entry name" value="Type I PLP-dependent aspartate aminotransferase-like (Major domain)"/>
    <property type="match status" value="1"/>
</dbReference>
<protein>
    <submittedName>
        <fullName evidence="4">DegT/DnrJ/EryC1/StrS family aminotransferase</fullName>
    </submittedName>
</protein>
<organism evidence="4 5">
    <name type="scientific">Sellimonas intestinalis</name>
    <dbReference type="NCBI Taxonomy" id="1653434"/>
    <lineage>
        <taxon>Bacteria</taxon>
        <taxon>Bacillati</taxon>
        <taxon>Bacillota</taxon>
        <taxon>Clostridia</taxon>
        <taxon>Lachnospirales</taxon>
        <taxon>Lachnospiraceae</taxon>
        <taxon>Sellimonas</taxon>
    </lineage>
</organism>
<dbReference type="AlphaFoldDB" id="A0A3E3JYH8"/>
<keyword evidence="5" id="KW-1185">Reference proteome</keyword>
<dbReference type="RefSeq" id="WP_024734088.1">
    <property type="nucleotide sequence ID" value="NZ_CP094681.1"/>
</dbReference>
<dbReference type="InterPro" id="IPR015422">
    <property type="entry name" value="PyrdxlP-dep_Trfase_small"/>
</dbReference>
<dbReference type="CDD" id="cd00616">
    <property type="entry name" value="AHBA_syn"/>
    <property type="match status" value="1"/>
</dbReference>
<dbReference type="OrthoDB" id="9810913at2"/>
<dbReference type="EMBL" id="QVLX01000013">
    <property type="protein sequence ID" value="RGE84639.1"/>
    <property type="molecule type" value="Genomic_DNA"/>
</dbReference>
<dbReference type="PANTHER" id="PTHR30244:SF34">
    <property type="entry name" value="DTDP-4-AMINO-4,6-DIDEOXYGALACTOSE TRANSAMINASE"/>
    <property type="match status" value="1"/>
</dbReference>
<dbReference type="PANTHER" id="PTHR30244">
    <property type="entry name" value="TRANSAMINASE"/>
    <property type="match status" value="1"/>
</dbReference>
<evidence type="ECO:0000313" key="5">
    <source>
        <dbReference type="Proteomes" id="UP000261080"/>
    </source>
</evidence>
<dbReference type="GO" id="GO:0008483">
    <property type="term" value="F:transaminase activity"/>
    <property type="evidence" value="ECO:0007669"/>
    <property type="project" value="UniProtKB-KW"/>
</dbReference>
<feature type="active site" description="Proton acceptor" evidence="1">
    <location>
        <position position="184"/>
    </location>
</feature>
<reference evidence="4 5" key="1">
    <citation type="submission" date="2018-08" db="EMBL/GenBank/DDBJ databases">
        <title>A genome reference for cultivated species of the human gut microbiota.</title>
        <authorList>
            <person name="Zou Y."/>
            <person name="Xue W."/>
            <person name="Luo G."/>
        </authorList>
    </citation>
    <scope>NUCLEOTIDE SEQUENCE [LARGE SCALE GENOMIC DNA]</scope>
    <source>
        <strain evidence="4 5">AF37-2AT</strain>
    </source>
</reference>
<dbReference type="InterPro" id="IPR015424">
    <property type="entry name" value="PyrdxlP-dep_Trfase"/>
</dbReference>
<dbReference type="Pfam" id="PF01041">
    <property type="entry name" value="DegT_DnrJ_EryC1"/>
    <property type="match status" value="1"/>
</dbReference>
<dbReference type="InterPro" id="IPR015421">
    <property type="entry name" value="PyrdxlP-dep_Trfase_major"/>
</dbReference>
<name>A0A3E3JYH8_9FIRM</name>